<gene>
    <name evidence="2" type="ORF">VA599_22605</name>
</gene>
<reference evidence="2 3" key="1">
    <citation type="submission" date="2023-12" db="EMBL/GenBank/DDBJ databases">
        <title>Chromobacterium sp. strain TRC.1.1.SA producing antimicrobial pigment.</title>
        <authorList>
            <person name="Verma N."/>
            <person name="Choksket S."/>
            <person name="Pinnaka A.K."/>
            <person name="Korpole S."/>
        </authorList>
    </citation>
    <scope>NUCLEOTIDE SEQUENCE [LARGE SCALE GENOMIC DNA]</scope>
    <source>
        <strain evidence="2 3">TRC1.1.SA</strain>
    </source>
</reference>
<evidence type="ECO:0000313" key="3">
    <source>
        <dbReference type="Proteomes" id="UP001405405"/>
    </source>
</evidence>
<proteinExistence type="predicted"/>
<feature type="compositionally biased region" description="Low complexity" evidence="1">
    <location>
        <begin position="87"/>
        <end position="111"/>
    </location>
</feature>
<name>A0ABV0CQU4_9NEIS</name>
<evidence type="ECO:0000256" key="1">
    <source>
        <dbReference type="SAM" id="MobiDB-lite"/>
    </source>
</evidence>
<accession>A0ABV0CQU4</accession>
<feature type="region of interest" description="Disordered" evidence="1">
    <location>
        <begin position="64"/>
        <end position="114"/>
    </location>
</feature>
<dbReference type="Proteomes" id="UP001405405">
    <property type="component" value="Unassembled WGS sequence"/>
</dbReference>
<keyword evidence="3" id="KW-1185">Reference proteome</keyword>
<sequence>MNAVLSPPPARWSGRALAFAASACLHLLALLALPSMRSTPQPAPAPPLRVSIQAIHARLLPAPAPERQAQTPPPVPAEPRHTEPRNSASSSRAAPASAHGLPGKAAASAGKSEARMTLEGLRQQVRQFTPENPDAKPLPENPEKARLARGIDRAQRADCKNAYAGLGLLAAPMLLKDALDKDNGCKW</sequence>
<comment type="caution">
    <text evidence="2">The sequence shown here is derived from an EMBL/GenBank/DDBJ whole genome shotgun (WGS) entry which is preliminary data.</text>
</comment>
<evidence type="ECO:0000313" key="2">
    <source>
        <dbReference type="EMBL" id="MEN7433537.1"/>
    </source>
</evidence>
<dbReference type="EMBL" id="JAYFSJ010000022">
    <property type="protein sequence ID" value="MEN7433537.1"/>
    <property type="molecule type" value="Genomic_DNA"/>
</dbReference>
<protein>
    <submittedName>
        <fullName evidence="2">Uncharacterized protein</fullName>
    </submittedName>
</protein>
<organism evidence="2 3">
    <name type="scientific">Chromobacterium indicum</name>
    <dbReference type="NCBI Taxonomy" id="3110228"/>
    <lineage>
        <taxon>Bacteria</taxon>
        <taxon>Pseudomonadati</taxon>
        <taxon>Pseudomonadota</taxon>
        <taxon>Betaproteobacteria</taxon>
        <taxon>Neisseriales</taxon>
        <taxon>Chromobacteriaceae</taxon>
        <taxon>Chromobacterium</taxon>
    </lineage>
</organism>
<dbReference type="RefSeq" id="WP_152526933.1">
    <property type="nucleotide sequence ID" value="NZ_JAYFSJ010000022.1"/>
</dbReference>